<dbReference type="GO" id="GO:0009630">
    <property type="term" value="P:gravitropism"/>
    <property type="evidence" value="ECO:0007669"/>
    <property type="project" value="TreeGrafter"/>
</dbReference>
<protein>
    <submittedName>
        <fullName evidence="2">Uncharacterized protein</fullName>
    </submittedName>
</protein>
<evidence type="ECO:0000313" key="2">
    <source>
        <dbReference type="EMBL" id="KAG0487417.1"/>
    </source>
</evidence>
<evidence type="ECO:0000256" key="1">
    <source>
        <dbReference type="SAM" id="MobiDB-lite"/>
    </source>
</evidence>
<dbReference type="Proteomes" id="UP000639772">
    <property type="component" value="Unassembled WGS sequence"/>
</dbReference>
<name>A0A835V6P5_VANPL</name>
<dbReference type="PANTHER" id="PTHR34946">
    <property type="entry name" value="OS03G0310200 PROTEIN"/>
    <property type="match status" value="1"/>
</dbReference>
<comment type="caution">
    <text evidence="2">The sequence shown here is derived from an EMBL/GenBank/DDBJ whole genome shotgun (WGS) entry which is preliminary data.</text>
</comment>
<organism evidence="2 3">
    <name type="scientific">Vanilla planifolia</name>
    <name type="common">Vanilla</name>
    <dbReference type="NCBI Taxonomy" id="51239"/>
    <lineage>
        <taxon>Eukaryota</taxon>
        <taxon>Viridiplantae</taxon>
        <taxon>Streptophyta</taxon>
        <taxon>Embryophyta</taxon>
        <taxon>Tracheophyta</taxon>
        <taxon>Spermatophyta</taxon>
        <taxon>Magnoliopsida</taxon>
        <taxon>Liliopsida</taxon>
        <taxon>Asparagales</taxon>
        <taxon>Orchidaceae</taxon>
        <taxon>Vanilloideae</taxon>
        <taxon>Vanilleae</taxon>
        <taxon>Vanilla</taxon>
    </lineage>
</organism>
<dbReference type="AlphaFoldDB" id="A0A835V6P5"/>
<dbReference type="EMBL" id="JADCNM010000004">
    <property type="protein sequence ID" value="KAG0487417.1"/>
    <property type="molecule type" value="Genomic_DNA"/>
</dbReference>
<feature type="region of interest" description="Disordered" evidence="1">
    <location>
        <begin position="1"/>
        <end position="32"/>
    </location>
</feature>
<evidence type="ECO:0000313" key="3">
    <source>
        <dbReference type="Proteomes" id="UP000639772"/>
    </source>
</evidence>
<reference evidence="2 3" key="1">
    <citation type="journal article" date="2020" name="Nat. Food">
        <title>A phased Vanilla planifolia genome enables genetic improvement of flavour and production.</title>
        <authorList>
            <person name="Hasing T."/>
            <person name="Tang H."/>
            <person name="Brym M."/>
            <person name="Khazi F."/>
            <person name="Huang T."/>
            <person name="Chambers A.H."/>
        </authorList>
    </citation>
    <scope>NUCLEOTIDE SEQUENCE [LARGE SCALE GENOMIC DNA]</scope>
    <source>
        <tissue evidence="2">Leaf</tissue>
    </source>
</reference>
<dbReference type="OrthoDB" id="1900138at2759"/>
<gene>
    <name evidence="2" type="ORF">HPP92_009512</name>
</gene>
<sequence length="141" mass="16076">MEETEKRELQLLRQPPAAAATEAHKPSFFPLKPHIDPSPLDLTLSMGLAPVSPTSVAALKQHAAEQTRLAALEKARAERTREITRRELEMAEKDFARARLVWERAREDVEKVERMRLISTRRVSATCVEITCQSCRRSFQP</sequence>
<dbReference type="GO" id="GO:0005634">
    <property type="term" value="C:nucleus"/>
    <property type="evidence" value="ECO:0007669"/>
    <property type="project" value="TreeGrafter"/>
</dbReference>
<feature type="compositionally biased region" description="Basic and acidic residues" evidence="1">
    <location>
        <begin position="1"/>
        <end position="10"/>
    </location>
</feature>
<dbReference type="PANTHER" id="PTHR34946:SF2">
    <property type="entry name" value="OS04G0386300 PROTEIN"/>
    <property type="match status" value="1"/>
</dbReference>
<accession>A0A835V6P5</accession>
<proteinExistence type="predicted"/>